<gene>
    <name evidence="9" type="ORF">FYJ51_05575</name>
</gene>
<keyword evidence="7" id="KW-0224">Dipeptidase</keyword>
<dbReference type="PROSITE" id="PS00758">
    <property type="entry name" value="ARGE_DAPE_CPG2_1"/>
    <property type="match status" value="1"/>
</dbReference>
<dbReference type="EMBL" id="VUMN01000010">
    <property type="protein sequence ID" value="MSS58371.1"/>
    <property type="molecule type" value="Genomic_DNA"/>
</dbReference>
<dbReference type="AlphaFoldDB" id="A0A7X2TGC7"/>
<dbReference type="InterPro" id="IPR010964">
    <property type="entry name" value="M20A_pepV-rel"/>
</dbReference>
<accession>A0A7X2TGC7</accession>
<dbReference type="Gene3D" id="3.40.630.10">
    <property type="entry name" value="Zn peptidases"/>
    <property type="match status" value="1"/>
</dbReference>
<name>A0A7X2TGC7_9FIRM</name>
<evidence type="ECO:0000256" key="7">
    <source>
        <dbReference type="ARBA" id="ARBA00022997"/>
    </source>
</evidence>
<evidence type="ECO:0000313" key="10">
    <source>
        <dbReference type="Proteomes" id="UP000461880"/>
    </source>
</evidence>
<dbReference type="GO" id="GO:0008237">
    <property type="term" value="F:metallopeptidase activity"/>
    <property type="evidence" value="ECO:0007669"/>
    <property type="project" value="UniProtKB-KW"/>
</dbReference>
<keyword evidence="8" id="KW-0482">Metalloprotease</keyword>
<dbReference type="Pfam" id="PF01546">
    <property type="entry name" value="Peptidase_M20"/>
    <property type="match status" value="1"/>
</dbReference>
<evidence type="ECO:0000256" key="8">
    <source>
        <dbReference type="ARBA" id="ARBA00023049"/>
    </source>
</evidence>
<dbReference type="Proteomes" id="UP000461880">
    <property type="component" value="Unassembled WGS sequence"/>
</dbReference>
<dbReference type="SUPFAM" id="SSF53187">
    <property type="entry name" value="Zn-dependent exopeptidases"/>
    <property type="match status" value="1"/>
</dbReference>
<dbReference type="Gene3D" id="3.30.70.360">
    <property type="match status" value="2"/>
</dbReference>
<evidence type="ECO:0000256" key="5">
    <source>
        <dbReference type="ARBA" id="ARBA00022801"/>
    </source>
</evidence>
<dbReference type="CDD" id="cd03888">
    <property type="entry name" value="M20_PepV"/>
    <property type="match status" value="1"/>
</dbReference>
<dbReference type="InterPro" id="IPR002933">
    <property type="entry name" value="Peptidase_M20"/>
</dbReference>
<organism evidence="9 10">
    <name type="scientific">Stecheria intestinalis</name>
    <dbReference type="NCBI Taxonomy" id="2606630"/>
    <lineage>
        <taxon>Bacteria</taxon>
        <taxon>Bacillati</taxon>
        <taxon>Bacillota</taxon>
        <taxon>Erysipelotrichia</taxon>
        <taxon>Erysipelotrichales</taxon>
        <taxon>Erysipelotrichaceae</taxon>
        <taxon>Stecheria</taxon>
    </lineage>
</organism>
<evidence type="ECO:0000256" key="3">
    <source>
        <dbReference type="ARBA" id="ARBA00022670"/>
    </source>
</evidence>
<comment type="similarity">
    <text evidence="2">Belongs to the peptidase M20A family.</text>
</comment>
<evidence type="ECO:0000256" key="6">
    <source>
        <dbReference type="ARBA" id="ARBA00022833"/>
    </source>
</evidence>
<dbReference type="RefSeq" id="WP_154504101.1">
    <property type="nucleotide sequence ID" value="NZ_VUMN01000010.1"/>
</dbReference>
<protein>
    <submittedName>
        <fullName evidence="9">M20 family metallopeptidase</fullName>
    </submittedName>
</protein>
<sequence>MDVKAMVSGYRNELVNKLAELVAIRSVESEPLPDAPFGAGPRDVLLLALKMLEEDGFRTVNLDNYAGYAELGEGDQVIGVIGHLDVVPAVQEDGWHTDPFRAEIKDGIMYGRGVSDDKGAVVASMIALKVIRDLGVPLKKRIRLIMGTNEETGSRGLAYYVAKEGHVDYGFTPDGEFPLVNGEKGMVGAVYRSKSTQILNVEGGTARNIVCPRVNAEVRRNTYSSKKLSDYFNNNNIDFSIEEKEDRAVITVFGKAAHASTPELGVNAISHLFAGLKEAGLQDPFVDFYCSHFGTSTDGSGLGCACSDDYGALTENNGMIRMKDGVIEGSIDIRFPVTMTSRQVLKMMEDRMEDDGGAVEVIGTVEPLYFPPESQLVTSLMAAYQEVTGDTESTPLVIGGGTYAKGIHNTVAFGCAFPGKDYHIHDADEWVSIEDLLKQAEIYVHAILRLEELN</sequence>
<dbReference type="GO" id="GO:0008777">
    <property type="term" value="F:acetylornithine deacetylase activity"/>
    <property type="evidence" value="ECO:0007669"/>
    <property type="project" value="TreeGrafter"/>
</dbReference>
<comment type="caution">
    <text evidence="9">The sequence shown here is derived from an EMBL/GenBank/DDBJ whole genome shotgun (WGS) entry which is preliminary data.</text>
</comment>
<keyword evidence="10" id="KW-1185">Reference proteome</keyword>
<dbReference type="NCBIfam" id="TIGR01887">
    <property type="entry name" value="dipeptidaselike"/>
    <property type="match status" value="1"/>
</dbReference>
<evidence type="ECO:0000256" key="2">
    <source>
        <dbReference type="ARBA" id="ARBA00006247"/>
    </source>
</evidence>
<reference evidence="9 10" key="1">
    <citation type="submission" date="2019-08" db="EMBL/GenBank/DDBJ databases">
        <title>In-depth cultivation of the pig gut microbiome towards novel bacterial diversity and tailored functional studies.</title>
        <authorList>
            <person name="Wylensek D."/>
            <person name="Hitch T.C.A."/>
            <person name="Clavel T."/>
        </authorList>
    </citation>
    <scope>NUCLEOTIDE SEQUENCE [LARGE SCALE GENOMIC DNA]</scope>
    <source>
        <strain evidence="9 10">Oil+RF-744-GAM-WT-6</strain>
    </source>
</reference>
<dbReference type="GO" id="GO:0016805">
    <property type="term" value="F:dipeptidase activity"/>
    <property type="evidence" value="ECO:0007669"/>
    <property type="project" value="UniProtKB-KW"/>
</dbReference>
<dbReference type="PANTHER" id="PTHR43808">
    <property type="entry name" value="ACETYLORNITHINE DEACETYLASE"/>
    <property type="match status" value="1"/>
</dbReference>
<dbReference type="InterPro" id="IPR036264">
    <property type="entry name" value="Bact_exopeptidase_dim_dom"/>
</dbReference>
<dbReference type="GO" id="GO:0008270">
    <property type="term" value="F:zinc ion binding"/>
    <property type="evidence" value="ECO:0007669"/>
    <property type="project" value="InterPro"/>
</dbReference>
<keyword evidence="6" id="KW-0862">Zinc</keyword>
<evidence type="ECO:0000256" key="4">
    <source>
        <dbReference type="ARBA" id="ARBA00022723"/>
    </source>
</evidence>
<keyword evidence="4" id="KW-0479">Metal-binding</keyword>
<dbReference type="GO" id="GO:0006526">
    <property type="term" value="P:L-arginine biosynthetic process"/>
    <property type="evidence" value="ECO:0007669"/>
    <property type="project" value="TreeGrafter"/>
</dbReference>
<keyword evidence="3" id="KW-0645">Protease</keyword>
<dbReference type="InterPro" id="IPR050072">
    <property type="entry name" value="Peptidase_M20A"/>
</dbReference>
<dbReference type="GO" id="GO:0006508">
    <property type="term" value="P:proteolysis"/>
    <property type="evidence" value="ECO:0007669"/>
    <property type="project" value="UniProtKB-KW"/>
</dbReference>
<proteinExistence type="inferred from homology"/>
<dbReference type="SUPFAM" id="SSF55031">
    <property type="entry name" value="Bacterial exopeptidase dimerisation domain"/>
    <property type="match status" value="1"/>
</dbReference>
<comment type="cofactor">
    <cofactor evidence="1">
        <name>Zn(2+)</name>
        <dbReference type="ChEBI" id="CHEBI:29105"/>
    </cofactor>
</comment>
<evidence type="ECO:0000256" key="1">
    <source>
        <dbReference type="ARBA" id="ARBA00001947"/>
    </source>
</evidence>
<keyword evidence="5" id="KW-0378">Hydrolase</keyword>
<dbReference type="InterPro" id="IPR001261">
    <property type="entry name" value="ArgE/DapE_CS"/>
</dbReference>
<evidence type="ECO:0000313" key="9">
    <source>
        <dbReference type="EMBL" id="MSS58371.1"/>
    </source>
</evidence>
<dbReference type="PANTHER" id="PTHR43808:SF31">
    <property type="entry name" value="N-ACETYL-L-CITRULLINE DEACETYLASE"/>
    <property type="match status" value="1"/>
</dbReference>